<reference evidence="1" key="1">
    <citation type="submission" date="2020-09" db="EMBL/GenBank/DDBJ databases">
        <title>Draft Genome Sequence of Paenibacillus sp. WST5.</title>
        <authorList>
            <person name="Bao Z."/>
        </authorList>
    </citation>
    <scope>NUCLEOTIDE SEQUENCE</scope>
    <source>
        <strain evidence="1">WST5</strain>
    </source>
</reference>
<dbReference type="EMBL" id="JACVVD010000013">
    <property type="protein sequence ID" value="MBD0383798.1"/>
    <property type="molecule type" value="Genomic_DNA"/>
</dbReference>
<evidence type="ECO:0000313" key="1">
    <source>
        <dbReference type="EMBL" id="MBD0383798.1"/>
    </source>
</evidence>
<evidence type="ECO:0008006" key="3">
    <source>
        <dbReference type="Google" id="ProtNLM"/>
    </source>
</evidence>
<proteinExistence type="predicted"/>
<evidence type="ECO:0000313" key="2">
    <source>
        <dbReference type="Proteomes" id="UP000650466"/>
    </source>
</evidence>
<protein>
    <recommendedName>
        <fullName evidence="3">DUF3052 domain-containing protein</fullName>
    </recommendedName>
</protein>
<name>A0A926KX17_9BACL</name>
<dbReference type="Proteomes" id="UP000650466">
    <property type="component" value="Unassembled WGS sequence"/>
</dbReference>
<dbReference type="RefSeq" id="WP_188177582.1">
    <property type="nucleotide sequence ID" value="NZ_JACVVD010000013.1"/>
</dbReference>
<accession>A0A926KX17</accession>
<gene>
    <name evidence="1" type="ORF">ICC18_27355</name>
</gene>
<dbReference type="AlphaFoldDB" id="A0A926KX17"/>
<organism evidence="1 2">
    <name type="scientific">Paenibacillus sedimenti</name>
    <dbReference type="NCBI Taxonomy" id="2770274"/>
    <lineage>
        <taxon>Bacteria</taxon>
        <taxon>Bacillati</taxon>
        <taxon>Bacillota</taxon>
        <taxon>Bacilli</taxon>
        <taxon>Bacillales</taxon>
        <taxon>Paenibacillaceae</taxon>
        <taxon>Paenibacillus</taxon>
    </lineage>
</organism>
<sequence>MLEELLKKLRYKQGQAIVLNAPESYKLGIEAPGMPDGKYDFVQLFVNNASEVNEWVPKAIPLLNGDAVFWVTYPKQSSKVKTDINRDSLWSLMESISSYRPVSNVAIDEKWSALRFRHKDLVKSK</sequence>
<comment type="caution">
    <text evidence="1">The sequence shown here is derived from an EMBL/GenBank/DDBJ whole genome shotgun (WGS) entry which is preliminary data.</text>
</comment>
<keyword evidence="2" id="KW-1185">Reference proteome</keyword>